<evidence type="ECO:0000256" key="2">
    <source>
        <dbReference type="SAM" id="MobiDB-lite"/>
    </source>
</evidence>
<evidence type="ECO:0000256" key="1">
    <source>
        <dbReference type="ARBA" id="ARBA00022801"/>
    </source>
</evidence>
<dbReference type="SUPFAM" id="SSF49384">
    <property type="entry name" value="Carbohydrate-binding domain"/>
    <property type="match status" value="1"/>
</dbReference>
<feature type="domain" description="Dockerin" evidence="3">
    <location>
        <begin position="1000"/>
        <end position="1058"/>
    </location>
</feature>
<dbReference type="SMART" id="SM00564">
    <property type="entry name" value="PQQ"/>
    <property type="match status" value="4"/>
</dbReference>
<dbReference type="Gene3D" id="2.60.120.260">
    <property type="entry name" value="Galactose-binding domain-like"/>
    <property type="match status" value="1"/>
</dbReference>
<dbReference type="SUPFAM" id="SSF63446">
    <property type="entry name" value="Type I dockerin domain"/>
    <property type="match status" value="1"/>
</dbReference>
<dbReference type="SUPFAM" id="SSF63825">
    <property type="entry name" value="YWTD domain"/>
    <property type="match status" value="1"/>
</dbReference>
<dbReference type="InterPro" id="IPR002105">
    <property type="entry name" value="Dockerin_1_rpt"/>
</dbReference>
<dbReference type="InterPro" id="IPR018247">
    <property type="entry name" value="EF_Hand_1_Ca_BS"/>
</dbReference>
<dbReference type="InterPro" id="IPR015943">
    <property type="entry name" value="WD40/YVTN_repeat-like_dom_sf"/>
</dbReference>
<evidence type="ECO:0000313" key="4">
    <source>
        <dbReference type="EMBL" id="MFC7749859.1"/>
    </source>
</evidence>
<dbReference type="EMBL" id="JBHTGQ010000018">
    <property type="protein sequence ID" value="MFC7749859.1"/>
    <property type="molecule type" value="Genomic_DNA"/>
</dbReference>
<dbReference type="InterPro" id="IPR008979">
    <property type="entry name" value="Galactose-bd-like_sf"/>
</dbReference>
<protein>
    <submittedName>
        <fullName evidence="4">Cohesin domain-containing protein</fullName>
    </submittedName>
</protein>
<gene>
    <name evidence="4" type="ORF">ACFQWB_07890</name>
</gene>
<proteinExistence type="predicted"/>
<dbReference type="InterPro" id="IPR011047">
    <property type="entry name" value="Quinoprotein_ADH-like_sf"/>
</dbReference>
<name>A0ABW2V4Q6_9BACL</name>
<dbReference type="InterPro" id="IPR003305">
    <property type="entry name" value="CenC_carb-bd"/>
</dbReference>
<sequence length="1058" mass="114005">MKHQRKRPLRRGMWIALSFILAWAIGGLQAAPAQASEPGKLSYKQYGPPEPLLAPINAVSIYDGAVGQEDGHDVLYTTVKGSPAVLNVVDLDDYKLLRSFPLEGAGDSWHHEVAVDGSVYVTGGKKLWKYSPVTKQVQPVADFGTEAPWSLTTDEAGNAYVGTYPGGNVFKYEAATGQITNYGRMIGVQEQEYVRSIAYHQGTIYAGTAHGQLVKLDPATGTKTDIAASLGEQGFVYDLDAVDGRYLFARYSESKNMYIYDLDEGKWLDIVLSNVSGLHVTDSLDGKVYFVADGKLKSIRLDTLEVADTGMPYASSLRGADWVQVENDPDLPGWNLVTVQFAGRIAFFNIQTATVKFYDPVVQGTPLPLHGMEKDPDGKIYMSSLGAGVGAIYDPATGVNTPMAIGQADSMHVFGNKMYMGVYPGGNIFSFDLTAPPSAENPKHEFQLGDGQDRVAVITSGGGNVYFGSISTYGQLGGAVSVYDPSAPSGGLRVYRHIVQDQSVIGLAYKDGKLYGSTNVNNGLGSNPTATEAKMFVLNAATGEKESEFSLNIDGVVQPKFIGRLTVGPEDGYIWGAVNGYVFALDPATLQVVKSKKVYHGSVDLGAWSAVELEWSEDGILYALFGTELIAVDPETLAYRNVTRAYGFVIGNDGHLYYSSGDDKTMLNRIQVTTLDEPIDPEEPEEPGQPGEPAPSTVYNGSFELPLDNGKIPGWSSLFGTSAKVYYEVSSERSASGSKSLKVVDTLRNVPGEPVTAVALQSDKIEVLPGERYRASVKMYIEEGTPSLLFRAFDENDKQVAEGLTHVSTNPGQWQDVTAELTAPPNAKYVRVFASSSSYNLSRVYYDDFNVTGKFPNQDATAGKLSISAPGTVAKGQSLNVSLRAEDASDLYGVSAVIRYDPAKFAVESVAVSEAFKGGNDVFFDYRTDEPGKIQLLATQLADRSVNGNTEIAVIRLKARDAPGNTELRLDKSSETAKSDSDETGVTYPLGEDQVLAVQITQLPEDVDQNGVVNLMDLIAVAKHAGQQATEQTRRLDVNGDGHIDIADVGLVAAQILQ</sequence>
<dbReference type="PROSITE" id="PS00018">
    <property type="entry name" value="EF_HAND_1"/>
    <property type="match status" value="2"/>
</dbReference>
<keyword evidence="5" id="KW-1185">Reference proteome</keyword>
<dbReference type="InterPro" id="IPR018391">
    <property type="entry name" value="PQQ_b-propeller_rpt"/>
</dbReference>
<evidence type="ECO:0000313" key="5">
    <source>
        <dbReference type="Proteomes" id="UP001596528"/>
    </source>
</evidence>
<dbReference type="PROSITE" id="PS51766">
    <property type="entry name" value="DOCKERIN"/>
    <property type="match status" value="1"/>
</dbReference>
<dbReference type="InterPro" id="IPR016134">
    <property type="entry name" value="Dockerin_dom"/>
</dbReference>
<organism evidence="4 5">
    <name type="scientific">Paenibacillus thermoaerophilus</name>
    <dbReference type="NCBI Taxonomy" id="1215385"/>
    <lineage>
        <taxon>Bacteria</taxon>
        <taxon>Bacillati</taxon>
        <taxon>Bacillota</taxon>
        <taxon>Bacilli</taxon>
        <taxon>Bacillales</taxon>
        <taxon>Paenibacillaceae</taxon>
        <taxon>Paenibacillus</taxon>
    </lineage>
</organism>
<dbReference type="InterPro" id="IPR008965">
    <property type="entry name" value="CBM2/CBM3_carb-bd_dom_sf"/>
</dbReference>
<dbReference type="Gene3D" id="1.10.1330.10">
    <property type="entry name" value="Dockerin domain"/>
    <property type="match status" value="1"/>
</dbReference>
<keyword evidence="1" id="KW-0378">Hydrolase</keyword>
<accession>A0ABW2V4Q6</accession>
<dbReference type="Gene3D" id="2.60.40.680">
    <property type="match status" value="1"/>
</dbReference>
<evidence type="ECO:0000259" key="3">
    <source>
        <dbReference type="PROSITE" id="PS51766"/>
    </source>
</evidence>
<dbReference type="Pfam" id="PF00404">
    <property type="entry name" value="Dockerin_1"/>
    <property type="match status" value="1"/>
</dbReference>
<dbReference type="Proteomes" id="UP001596528">
    <property type="component" value="Unassembled WGS sequence"/>
</dbReference>
<dbReference type="InterPro" id="IPR002102">
    <property type="entry name" value="Cohesin_dom"/>
</dbReference>
<dbReference type="Pfam" id="PF00963">
    <property type="entry name" value="Cohesin"/>
    <property type="match status" value="1"/>
</dbReference>
<dbReference type="SUPFAM" id="SSF49785">
    <property type="entry name" value="Galactose-binding domain-like"/>
    <property type="match status" value="1"/>
</dbReference>
<reference evidence="5" key="1">
    <citation type="journal article" date="2019" name="Int. J. Syst. Evol. Microbiol.">
        <title>The Global Catalogue of Microorganisms (GCM) 10K type strain sequencing project: providing services to taxonomists for standard genome sequencing and annotation.</title>
        <authorList>
            <consortium name="The Broad Institute Genomics Platform"/>
            <consortium name="The Broad Institute Genome Sequencing Center for Infectious Disease"/>
            <person name="Wu L."/>
            <person name="Ma J."/>
        </authorList>
    </citation>
    <scope>NUCLEOTIDE SEQUENCE [LARGE SCALE GENOMIC DNA]</scope>
    <source>
        <strain evidence="5">JCM 18657</strain>
    </source>
</reference>
<feature type="region of interest" description="Disordered" evidence="2">
    <location>
        <begin position="678"/>
        <end position="700"/>
    </location>
</feature>
<dbReference type="Pfam" id="PF02018">
    <property type="entry name" value="CBM_4_9"/>
    <property type="match status" value="1"/>
</dbReference>
<dbReference type="RefSeq" id="WP_138788158.1">
    <property type="nucleotide sequence ID" value="NZ_JBHTGQ010000018.1"/>
</dbReference>
<comment type="caution">
    <text evidence="4">The sequence shown here is derived from an EMBL/GenBank/DDBJ whole genome shotgun (WGS) entry which is preliminary data.</text>
</comment>
<dbReference type="SUPFAM" id="SSF50998">
    <property type="entry name" value="Quinoprotein alcohol dehydrogenase-like"/>
    <property type="match status" value="1"/>
</dbReference>
<dbReference type="Gene3D" id="2.130.10.10">
    <property type="entry name" value="YVTN repeat-like/Quinoprotein amine dehydrogenase"/>
    <property type="match status" value="2"/>
</dbReference>
<dbReference type="CDD" id="cd14254">
    <property type="entry name" value="Dockerin_II"/>
    <property type="match status" value="1"/>
</dbReference>
<dbReference type="CDD" id="cd08547">
    <property type="entry name" value="Type_II_cohesin"/>
    <property type="match status" value="1"/>
</dbReference>
<dbReference type="InterPro" id="IPR036439">
    <property type="entry name" value="Dockerin_dom_sf"/>
</dbReference>